<dbReference type="InterPro" id="IPR009288">
    <property type="entry name" value="AIG2-like_dom"/>
</dbReference>
<sequence length="157" mass="18219">MNEKWTISLAYGSNLNVDDMKKRCPDGEVIGKGMLSDYCLLFKGEEKNAFLTIERKEGSMVPVGLWRLTPEDEVSLDEYEEYPLMYDKVDLPVKTEDGGVVHAMAYVMRKEYEDNRAYNLPSSDYLQTVIEGYRRFGFDVVYILEALEKSIRKMEIE</sequence>
<comment type="caution">
    <text evidence="4">The sequence shown here is derived from an EMBL/GenBank/DDBJ whole genome shotgun (WGS) entry which is preliminary data.</text>
</comment>
<organism evidence="4 5">
    <name type="scientific">Proteiniclasticum aestuarii</name>
    <dbReference type="NCBI Taxonomy" id="2817862"/>
    <lineage>
        <taxon>Bacteria</taxon>
        <taxon>Bacillati</taxon>
        <taxon>Bacillota</taxon>
        <taxon>Clostridia</taxon>
        <taxon>Eubacteriales</taxon>
        <taxon>Clostridiaceae</taxon>
        <taxon>Proteiniclasticum</taxon>
    </lineage>
</organism>
<dbReference type="PANTHER" id="PTHR12935:SF0">
    <property type="entry name" value="GAMMA-GLUTAMYLCYCLOTRANSFERASE"/>
    <property type="match status" value="1"/>
</dbReference>
<proteinExistence type="predicted"/>
<dbReference type="PANTHER" id="PTHR12935">
    <property type="entry name" value="GAMMA-GLUTAMYLCYCLOTRANSFERASE"/>
    <property type="match status" value="1"/>
</dbReference>
<dbReference type="InterPro" id="IPR017939">
    <property type="entry name" value="G-Glutamylcylcotransferase"/>
</dbReference>
<gene>
    <name evidence="4" type="ORF">J3A84_06305</name>
</gene>
<name>A0A939HAZ6_9CLOT</name>
<dbReference type="Proteomes" id="UP000664218">
    <property type="component" value="Unassembled WGS sequence"/>
</dbReference>
<dbReference type="InterPro" id="IPR036568">
    <property type="entry name" value="GGCT-like_sf"/>
</dbReference>
<dbReference type="Gene3D" id="3.10.490.10">
    <property type="entry name" value="Gamma-glutamyl cyclotransferase-like"/>
    <property type="match status" value="1"/>
</dbReference>
<dbReference type="EMBL" id="JAFNJU010000004">
    <property type="protein sequence ID" value="MBO1264637.1"/>
    <property type="molecule type" value="Genomic_DNA"/>
</dbReference>
<dbReference type="RefSeq" id="WP_207599155.1">
    <property type="nucleotide sequence ID" value="NZ_JAFNJU010000004.1"/>
</dbReference>
<evidence type="ECO:0000259" key="3">
    <source>
        <dbReference type="Pfam" id="PF06094"/>
    </source>
</evidence>
<feature type="domain" description="Gamma-glutamylcyclotransferase AIG2-like" evidence="3">
    <location>
        <begin position="10"/>
        <end position="126"/>
    </location>
</feature>
<dbReference type="Pfam" id="PF06094">
    <property type="entry name" value="GGACT"/>
    <property type="match status" value="1"/>
</dbReference>
<keyword evidence="1" id="KW-0456">Lyase</keyword>
<evidence type="ECO:0000256" key="1">
    <source>
        <dbReference type="ARBA" id="ARBA00023239"/>
    </source>
</evidence>
<accession>A0A939HAZ6</accession>
<dbReference type="SUPFAM" id="SSF110857">
    <property type="entry name" value="Gamma-glutamyl cyclotransferase-like"/>
    <property type="match status" value="1"/>
</dbReference>
<evidence type="ECO:0000313" key="4">
    <source>
        <dbReference type="EMBL" id="MBO1264637.1"/>
    </source>
</evidence>
<dbReference type="InterPro" id="IPR013024">
    <property type="entry name" value="GGCT-like"/>
</dbReference>
<keyword evidence="5" id="KW-1185">Reference proteome</keyword>
<evidence type="ECO:0000313" key="5">
    <source>
        <dbReference type="Proteomes" id="UP000664218"/>
    </source>
</evidence>
<dbReference type="GO" id="GO:0003839">
    <property type="term" value="F:gamma-glutamylcyclotransferase activity"/>
    <property type="evidence" value="ECO:0007669"/>
    <property type="project" value="InterPro"/>
</dbReference>
<evidence type="ECO:0000256" key="2">
    <source>
        <dbReference type="PIRSR" id="PIRSR617939-1"/>
    </source>
</evidence>
<dbReference type="CDD" id="cd06661">
    <property type="entry name" value="GGCT_like"/>
    <property type="match status" value="1"/>
</dbReference>
<dbReference type="AlphaFoldDB" id="A0A939HAZ6"/>
<protein>
    <submittedName>
        <fullName evidence="4">Gamma-glutamylcyclotransferase</fullName>
    </submittedName>
</protein>
<reference evidence="4" key="1">
    <citation type="submission" date="2021-03" db="EMBL/GenBank/DDBJ databases">
        <title>Proteiniclasticum marinus sp. nov., isolated from tidal flat sediment.</title>
        <authorList>
            <person name="Namirimu T."/>
            <person name="Yang J.-A."/>
            <person name="Yang S.-H."/>
            <person name="Kim Y.-J."/>
            <person name="Kwon K.K."/>
        </authorList>
    </citation>
    <scope>NUCLEOTIDE SEQUENCE</scope>
    <source>
        <strain evidence="4">SCR006</strain>
    </source>
</reference>
<feature type="active site" description="Proton acceptor" evidence="2">
    <location>
        <position position="80"/>
    </location>
</feature>